<reference evidence="8 9" key="1">
    <citation type="submission" date="2014-06" db="EMBL/GenBank/DDBJ databases">
        <authorList>
            <person name="Swart Estienne"/>
        </authorList>
    </citation>
    <scope>NUCLEOTIDE SEQUENCE [LARGE SCALE GENOMIC DNA]</scope>
    <source>
        <strain evidence="8 9">130c</strain>
    </source>
</reference>
<dbReference type="InterPro" id="IPR004299">
    <property type="entry name" value="MBOAT_fam"/>
</dbReference>
<dbReference type="Proteomes" id="UP000039865">
    <property type="component" value="Unassembled WGS sequence"/>
</dbReference>
<feature type="transmembrane region" description="Helical" evidence="7">
    <location>
        <begin position="345"/>
        <end position="369"/>
    </location>
</feature>
<dbReference type="OrthoDB" id="286734at2759"/>
<feature type="transmembrane region" description="Helical" evidence="7">
    <location>
        <begin position="257"/>
        <end position="275"/>
    </location>
</feature>
<evidence type="ECO:0000256" key="4">
    <source>
        <dbReference type="ARBA" id="ARBA00022989"/>
    </source>
</evidence>
<comment type="subcellular location">
    <subcellularLocation>
        <location evidence="1">Membrane</location>
        <topology evidence="1">Multi-pass membrane protein</topology>
    </subcellularLocation>
</comment>
<evidence type="ECO:0000256" key="5">
    <source>
        <dbReference type="ARBA" id="ARBA00023136"/>
    </source>
</evidence>
<evidence type="ECO:0000256" key="1">
    <source>
        <dbReference type="ARBA" id="ARBA00004141"/>
    </source>
</evidence>
<name>A0A078A2D4_STYLE</name>
<evidence type="ECO:0000256" key="2">
    <source>
        <dbReference type="ARBA" id="ARBA00022679"/>
    </source>
</evidence>
<dbReference type="InterPro" id="IPR049941">
    <property type="entry name" value="LPLAT_7/PORCN-like"/>
</dbReference>
<dbReference type="PANTHER" id="PTHR13906">
    <property type="entry name" value="PORCUPINE"/>
    <property type="match status" value="1"/>
</dbReference>
<dbReference type="GO" id="GO:0030258">
    <property type="term" value="P:lipid modification"/>
    <property type="evidence" value="ECO:0007669"/>
    <property type="project" value="TreeGrafter"/>
</dbReference>
<evidence type="ECO:0000256" key="3">
    <source>
        <dbReference type="ARBA" id="ARBA00022692"/>
    </source>
</evidence>
<dbReference type="GO" id="GO:0016020">
    <property type="term" value="C:membrane"/>
    <property type="evidence" value="ECO:0007669"/>
    <property type="project" value="UniProtKB-SubCell"/>
</dbReference>
<sequence length="381" mass="44500">MNKSPLEDLIPTPAFLEPLISVIYYPSNSISKYLDRPSVNALLLGLAHVHKMYYYYGFWGADITNLMMMNLCRITAVSINYKDGSIPKDLQEKQLKTRERAYAIDQVPSFYDYLGYLYYCGGTIAGPFYEYKDFIDFMNREGHYSNIPSTIIATLERLSIAILFIAVVGFVSDYFPFYFVTTDEFAAMSYGSIASGLSYNGIDINKRPLFDRVQNIRVWDIEFSYKVHEFFNAWNISVHMWLKHYVFLRMVKRGERISLKPIITTFAVSAVWHGFYPGYFLFFISSGLNDYLFKSAAKIYVLFEWMPSFLQKFLLFSWSYFQCAYWGMCFVLLDLSNIHKMHSAVHYSLHFILIGSLLFIRFSGIIPYCKRLEENKIQKSS</sequence>
<evidence type="ECO:0000256" key="7">
    <source>
        <dbReference type="SAM" id="Phobius"/>
    </source>
</evidence>
<keyword evidence="4 7" id="KW-1133">Transmembrane helix</keyword>
<feature type="transmembrane region" description="Helical" evidence="7">
    <location>
        <begin position="313"/>
        <end position="333"/>
    </location>
</feature>
<keyword evidence="2 8" id="KW-0808">Transferase</keyword>
<dbReference type="InParanoid" id="A0A078A2D4"/>
<dbReference type="AlphaFoldDB" id="A0A078A2D4"/>
<gene>
    <name evidence="8" type="primary">Contig17571.g18689</name>
    <name evidence="8" type="ORF">STYLEM_4671</name>
</gene>
<accession>A0A078A2D4</accession>
<dbReference type="GO" id="GO:0016746">
    <property type="term" value="F:acyltransferase activity"/>
    <property type="evidence" value="ECO:0007669"/>
    <property type="project" value="UniProtKB-KW"/>
</dbReference>
<proteinExistence type="predicted"/>
<organism evidence="8 9">
    <name type="scientific">Stylonychia lemnae</name>
    <name type="common">Ciliate</name>
    <dbReference type="NCBI Taxonomy" id="5949"/>
    <lineage>
        <taxon>Eukaryota</taxon>
        <taxon>Sar</taxon>
        <taxon>Alveolata</taxon>
        <taxon>Ciliophora</taxon>
        <taxon>Intramacronucleata</taxon>
        <taxon>Spirotrichea</taxon>
        <taxon>Stichotrichia</taxon>
        <taxon>Sporadotrichida</taxon>
        <taxon>Oxytrichidae</taxon>
        <taxon>Stylonychinae</taxon>
        <taxon>Stylonychia</taxon>
    </lineage>
</organism>
<evidence type="ECO:0000313" key="8">
    <source>
        <dbReference type="EMBL" id="CDW75678.1"/>
    </source>
</evidence>
<protein>
    <submittedName>
        <fullName evidence="8">Membrane bound o-acyl transferase family protein</fullName>
    </submittedName>
</protein>
<dbReference type="PANTHER" id="PTHR13906:SF4">
    <property type="entry name" value="LYSOPHOSPHOLIPID ACYLTRANSFERASE 6"/>
    <property type="match status" value="1"/>
</dbReference>
<dbReference type="Pfam" id="PF03062">
    <property type="entry name" value="MBOAT"/>
    <property type="match status" value="2"/>
</dbReference>
<keyword evidence="5 7" id="KW-0472">Membrane</keyword>
<keyword evidence="3 7" id="KW-0812">Transmembrane</keyword>
<feature type="transmembrane region" description="Helical" evidence="7">
    <location>
        <begin position="53"/>
        <end position="72"/>
    </location>
</feature>
<feature type="transmembrane region" description="Helical" evidence="7">
    <location>
        <begin position="158"/>
        <end position="179"/>
    </location>
</feature>
<evidence type="ECO:0000313" key="9">
    <source>
        <dbReference type="Proteomes" id="UP000039865"/>
    </source>
</evidence>
<keyword evidence="9" id="KW-1185">Reference proteome</keyword>
<keyword evidence="6" id="KW-0012">Acyltransferase</keyword>
<evidence type="ECO:0000256" key="6">
    <source>
        <dbReference type="ARBA" id="ARBA00023315"/>
    </source>
</evidence>
<dbReference type="EMBL" id="CCKQ01004521">
    <property type="protein sequence ID" value="CDW75678.1"/>
    <property type="molecule type" value="Genomic_DNA"/>
</dbReference>